<dbReference type="OrthoDB" id="1743228at2759"/>
<name>A0A834WIH1_9FABA</name>
<dbReference type="EMBL" id="JAAIUW010000007">
    <property type="protein sequence ID" value="KAF7824017.1"/>
    <property type="molecule type" value="Genomic_DNA"/>
</dbReference>
<accession>A0A834WIH1</accession>
<sequence length="172" mass="19886">MLRLTIVLQIKGFTCRLSRISLHMQYEYTSVELSGFELLPDSSTAIGLLGLMVELVKEQFGKDWIELYITALQQQVGDYVQDVTVSATEASLRNELEDLLDKEELLWAQKSHQMCLVQGDRNTKYFHTLVKKRRVKNRISRIKLDSGEWSQSYSEMESVVVDYFSNVFFDGS</sequence>
<dbReference type="GO" id="GO:0016740">
    <property type="term" value="F:transferase activity"/>
    <property type="evidence" value="ECO:0007669"/>
    <property type="project" value="UniProtKB-KW"/>
</dbReference>
<keyword evidence="1" id="KW-0670">Pyruvate</keyword>
<comment type="caution">
    <text evidence="1">The sequence shown here is derived from an EMBL/GenBank/DDBJ whole genome shotgun (WGS) entry which is preliminary data.</text>
</comment>
<dbReference type="Proteomes" id="UP000634136">
    <property type="component" value="Unassembled WGS sequence"/>
</dbReference>
<evidence type="ECO:0000313" key="1">
    <source>
        <dbReference type="EMBL" id="KAF7824017.1"/>
    </source>
</evidence>
<evidence type="ECO:0000313" key="2">
    <source>
        <dbReference type="Proteomes" id="UP000634136"/>
    </source>
</evidence>
<keyword evidence="2" id="KW-1185">Reference proteome</keyword>
<reference evidence="1" key="1">
    <citation type="submission" date="2020-09" db="EMBL/GenBank/DDBJ databases">
        <title>Genome-Enabled Discovery of Anthraquinone Biosynthesis in Senna tora.</title>
        <authorList>
            <person name="Kang S.-H."/>
            <person name="Pandey R.P."/>
            <person name="Lee C.-M."/>
            <person name="Sim J.-S."/>
            <person name="Jeong J.-T."/>
            <person name="Choi B.-S."/>
            <person name="Jung M."/>
            <person name="Ginzburg D."/>
            <person name="Zhao K."/>
            <person name="Won S.Y."/>
            <person name="Oh T.-J."/>
            <person name="Yu Y."/>
            <person name="Kim N.-H."/>
            <person name="Lee O.R."/>
            <person name="Lee T.-H."/>
            <person name="Bashyal P."/>
            <person name="Kim T.-S."/>
            <person name="Lee W.-H."/>
            <person name="Kawkins C."/>
            <person name="Kim C.-K."/>
            <person name="Kim J.S."/>
            <person name="Ahn B.O."/>
            <person name="Rhee S.Y."/>
            <person name="Sohng J.K."/>
        </authorList>
    </citation>
    <scope>NUCLEOTIDE SEQUENCE</scope>
    <source>
        <tissue evidence="1">Leaf</tissue>
    </source>
</reference>
<dbReference type="AlphaFoldDB" id="A0A834WIH1"/>
<organism evidence="1 2">
    <name type="scientific">Senna tora</name>
    <dbReference type="NCBI Taxonomy" id="362788"/>
    <lineage>
        <taxon>Eukaryota</taxon>
        <taxon>Viridiplantae</taxon>
        <taxon>Streptophyta</taxon>
        <taxon>Embryophyta</taxon>
        <taxon>Tracheophyta</taxon>
        <taxon>Spermatophyta</taxon>
        <taxon>Magnoliopsida</taxon>
        <taxon>eudicotyledons</taxon>
        <taxon>Gunneridae</taxon>
        <taxon>Pentapetalae</taxon>
        <taxon>rosids</taxon>
        <taxon>fabids</taxon>
        <taxon>Fabales</taxon>
        <taxon>Fabaceae</taxon>
        <taxon>Caesalpinioideae</taxon>
        <taxon>Cassia clade</taxon>
        <taxon>Senna</taxon>
    </lineage>
</organism>
<keyword evidence="1" id="KW-0808">Transferase</keyword>
<protein>
    <submittedName>
        <fullName evidence="1">Pyruvate carboxyltransferase</fullName>
    </submittedName>
</protein>
<gene>
    <name evidence="1" type="ORF">G2W53_022161</name>
</gene>
<proteinExistence type="predicted"/>